<organism evidence="9 10">
    <name type="scientific">Cherax quadricarinatus</name>
    <name type="common">Australian red claw crayfish</name>
    <dbReference type="NCBI Taxonomy" id="27406"/>
    <lineage>
        <taxon>Eukaryota</taxon>
        <taxon>Metazoa</taxon>
        <taxon>Ecdysozoa</taxon>
        <taxon>Arthropoda</taxon>
        <taxon>Crustacea</taxon>
        <taxon>Multicrustacea</taxon>
        <taxon>Malacostraca</taxon>
        <taxon>Eumalacostraca</taxon>
        <taxon>Eucarida</taxon>
        <taxon>Decapoda</taxon>
        <taxon>Pleocyemata</taxon>
        <taxon>Astacidea</taxon>
        <taxon>Parastacoidea</taxon>
        <taxon>Parastacidae</taxon>
        <taxon>Cherax</taxon>
    </lineage>
</organism>
<dbReference type="PANTHER" id="PTHR17204:SF5">
    <property type="entry name" value="PRE-MRNA-PROCESSING FACTOR 39"/>
    <property type="match status" value="1"/>
</dbReference>
<evidence type="ECO:0000256" key="4">
    <source>
        <dbReference type="ARBA" id="ARBA00023187"/>
    </source>
</evidence>
<protein>
    <recommendedName>
        <fullName evidence="11">Pre-mRNA-processing factor 39</fullName>
    </recommendedName>
</protein>
<keyword evidence="10" id="KW-1185">Reference proteome</keyword>
<dbReference type="SMART" id="SM00386">
    <property type="entry name" value="HAT"/>
    <property type="match status" value="3"/>
</dbReference>
<keyword evidence="3" id="KW-0677">Repeat</keyword>
<feature type="region of interest" description="Disordered" evidence="8">
    <location>
        <begin position="86"/>
        <end position="114"/>
    </location>
</feature>
<dbReference type="GO" id="GO:0000395">
    <property type="term" value="P:mRNA 5'-splice site recognition"/>
    <property type="evidence" value="ECO:0007669"/>
    <property type="project" value="TreeGrafter"/>
</dbReference>
<gene>
    <name evidence="9" type="ORF">OTU49_016278</name>
</gene>
<proteinExistence type="inferred from homology"/>
<evidence type="ECO:0000256" key="7">
    <source>
        <dbReference type="SAM" id="Coils"/>
    </source>
</evidence>
<feature type="compositionally biased region" description="Basic and acidic residues" evidence="8">
    <location>
        <begin position="700"/>
        <end position="722"/>
    </location>
</feature>
<dbReference type="InterPro" id="IPR011990">
    <property type="entry name" value="TPR-like_helical_dom_sf"/>
</dbReference>
<reference evidence="9 10" key="1">
    <citation type="journal article" date="2024" name="BMC Genomics">
        <title>Genome assembly of redclaw crayfish (Cherax quadricarinatus) provides insights into its immune adaptation and hypoxia tolerance.</title>
        <authorList>
            <person name="Liu Z."/>
            <person name="Zheng J."/>
            <person name="Li H."/>
            <person name="Fang K."/>
            <person name="Wang S."/>
            <person name="He J."/>
            <person name="Zhou D."/>
            <person name="Weng S."/>
            <person name="Chi M."/>
            <person name="Gu Z."/>
            <person name="He J."/>
            <person name="Li F."/>
            <person name="Wang M."/>
        </authorList>
    </citation>
    <scope>NUCLEOTIDE SEQUENCE [LARGE SCALE GENOMIC DNA]</scope>
    <source>
        <strain evidence="9">ZL_2023a</strain>
    </source>
</reference>
<feature type="compositionally biased region" description="Polar residues" evidence="8">
    <location>
        <begin position="159"/>
        <end position="182"/>
    </location>
</feature>
<dbReference type="Pfam" id="PF23240">
    <property type="entry name" value="HAT_PRP39_N"/>
    <property type="match status" value="1"/>
</dbReference>
<comment type="subcellular location">
    <subcellularLocation>
        <location evidence="1">Nucleus</location>
    </subcellularLocation>
</comment>
<evidence type="ECO:0000256" key="1">
    <source>
        <dbReference type="ARBA" id="ARBA00004123"/>
    </source>
</evidence>
<dbReference type="InterPro" id="IPR003107">
    <property type="entry name" value="HAT"/>
</dbReference>
<keyword evidence="2" id="KW-0507">mRNA processing</keyword>
<dbReference type="GO" id="GO:0000243">
    <property type="term" value="C:commitment complex"/>
    <property type="evidence" value="ECO:0007669"/>
    <property type="project" value="TreeGrafter"/>
</dbReference>
<evidence type="ECO:0000256" key="5">
    <source>
        <dbReference type="ARBA" id="ARBA00023242"/>
    </source>
</evidence>
<dbReference type="Proteomes" id="UP001445076">
    <property type="component" value="Unassembled WGS sequence"/>
</dbReference>
<feature type="region of interest" description="Disordered" evidence="8">
    <location>
        <begin position="139"/>
        <end position="188"/>
    </location>
</feature>
<evidence type="ECO:0000256" key="2">
    <source>
        <dbReference type="ARBA" id="ARBA00022664"/>
    </source>
</evidence>
<dbReference type="SUPFAM" id="SSF48452">
    <property type="entry name" value="TPR-like"/>
    <property type="match status" value="2"/>
</dbReference>
<evidence type="ECO:0000313" key="10">
    <source>
        <dbReference type="Proteomes" id="UP001445076"/>
    </source>
</evidence>
<evidence type="ECO:0000313" key="9">
    <source>
        <dbReference type="EMBL" id="KAK8748026.1"/>
    </source>
</evidence>
<dbReference type="InterPro" id="IPR059164">
    <property type="entry name" value="HAT_PRP39_C"/>
</dbReference>
<dbReference type="EMBL" id="JARKIK010000013">
    <property type="protein sequence ID" value="KAK8748026.1"/>
    <property type="molecule type" value="Genomic_DNA"/>
</dbReference>
<feature type="compositionally biased region" description="Basic and acidic residues" evidence="8">
    <location>
        <begin position="146"/>
        <end position="156"/>
    </location>
</feature>
<keyword evidence="5" id="KW-0539">Nucleus</keyword>
<dbReference type="GO" id="GO:0030627">
    <property type="term" value="F:pre-mRNA 5'-splice site binding"/>
    <property type="evidence" value="ECO:0007669"/>
    <property type="project" value="TreeGrafter"/>
</dbReference>
<keyword evidence="7" id="KW-0175">Coiled coil</keyword>
<keyword evidence="4" id="KW-0508">mRNA splicing</keyword>
<evidence type="ECO:0000256" key="6">
    <source>
        <dbReference type="ARBA" id="ARBA00038019"/>
    </source>
</evidence>
<accession>A0AAW0Y9E4</accession>
<evidence type="ECO:0000256" key="3">
    <source>
        <dbReference type="ARBA" id="ARBA00022737"/>
    </source>
</evidence>
<sequence>MSYPPGRGRINKRYLDNTLKQTLPRQGYSHFTGAREEFNTQPVPRRIPHYEEDPFWKNRQDNLVHGRDHHTDTSYHDYKGIHHEPERIPTANPRGAWNHGRRTKQSGRGARGRVVAKAEPPLVLGGIPHLKRSFVMNKNSDDPDACSEKETLDKGETGSACTSSMMTPNVAGENSRNKSSVGSMERDAGCKTENNYNAKVSEAWPQHSSTDNTQIADYRQEVPKRHSHACEESVNIRGLLNESRQVHQELNVENSAANESQKVTNYNSERNHNYGKAYEDNSSVCQPSIAPSQTSVPADTAKLEMETERYYDELLGKEESEKNVAEKLSASQVAKITISYKTDEEQKKAEEERIKEVEQREKEQQAQIESAWSVLHQYWQFVRENPYDFNGWTYLLNHVESMDNLEVARSAFDGFLPLYPYCFAYWKKLSDMELKHNDMRRCLGVLLIGTECVPFCTDLWVSLLNNMIMYAKQMDFPLQLVRELYESGLNCMGQSWHSSSLWDACINYEQNNGNLVTVMALYRRLIQTPTRLFNKHWDHFLALVRDHHPRSLLPVEEYQALRKQACEELKIRYTPTSHMPPKTIQKTPQPEDKLTSCIKEKLVALYIKTHECNEEEVDKRWKFEEKIKRPYFHVKPLDKRQIKNWNEYLDFEIGEGEPLKIIPLFERSLVACALYEDFWCRYALYMEKHTQNVLDEKERDLASDKDTGNDGYEKECEDKKNTEITVPESVENDEENNNAGKHHEANKEEDSLDGENIEKQETWTHLENFSILSLLSTQRCLRPGCT</sequence>
<comment type="caution">
    <text evidence="9">The sequence shown here is derived from an EMBL/GenBank/DDBJ whole genome shotgun (WGS) entry which is preliminary data.</text>
</comment>
<evidence type="ECO:0008006" key="11">
    <source>
        <dbReference type="Google" id="ProtNLM"/>
    </source>
</evidence>
<dbReference type="PANTHER" id="PTHR17204">
    <property type="entry name" value="PRE-MRNA PROCESSING PROTEIN PRP39-RELATED"/>
    <property type="match status" value="1"/>
</dbReference>
<dbReference type="GO" id="GO:0071004">
    <property type="term" value="C:U2-type prespliceosome"/>
    <property type="evidence" value="ECO:0007669"/>
    <property type="project" value="TreeGrafter"/>
</dbReference>
<feature type="region of interest" description="Disordered" evidence="8">
    <location>
        <begin position="700"/>
        <end position="759"/>
    </location>
</feature>
<comment type="similarity">
    <text evidence="6">Belongs to the PRP39 family.</text>
</comment>
<dbReference type="GO" id="GO:0005685">
    <property type="term" value="C:U1 snRNP"/>
    <property type="evidence" value="ECO:0007669"/>
    <property type="project" value="TreeGrafter"/>
</dbReference>
<name>A0AAW0Y9E4_CHEQU</name>
<dbReference type="Gene3D" id="1.25.40.10">
    <property type="entry name" value="Tetratricopeptide repeat domain"/>
    <property type="match status" value="2"/>
</dbReference>
<dbReference type="AlphaFoldDB" id="A0AAW0Y9E4"/>
<feature type="coiled-coil region" evidence="7">
    <location>
        <begin position="340"/>
        <end position="367"/>
    </location>
</feature>
<dbReference type="Pfam" id="PF23241">
    <property type="entry name" value="HAT_PRP39_C"/>
    <property type="match status" value="1"/>
</dbReference>
<evidence type="ECO:0000256" key="8">
    <source>
        <dbReference type="SAM" id="MobiDB-lite"/>
    </source>
</evidence>